<dbReference type="Gene3D" id="3.40.50.300">
    <property type="entry name" value="P-loop containing nucleotide triphosphate hydrolases"/>
    <property type="match status" value="1"/>
</dbReference>
<comment type="caution">
    <text evidence="7">The sequence shown here is derived from an EMBL/GenBank/DDBJ whole genome shotgun (WGS) entry which is preliminary data.</text>
</comment>
<keyword evidence="7" id="KW-0067">ATP-binding</keyword>
<reference evidence="7" key="1">
    <citation type="submission" date="2020-04" db="EMBL/GenBank/DDBJ databases">
        <authorList>
            <person name="Alioto T."/>
            <person name="Alioto T."/>
            <person name="Gomez Garrido J."/>
        </authorList>
    </citation>
    <scope>NUCLEOTIDE SEQUENCE</scope>
    <source>
        <strain evidence="7">A484AB</strain>
    </source>
</reference>
<evidence type="ECO:0000256" key="3">
    <source>
        <dbReference type="ARBA" id="ARBA00023235"/>
    </source>
</evidence>
<protein>
    <recommendedName>
        <fullName evidence="5">DNA 3'-5' helicase</fullName>
        <ecNumber evidence="5">5.6.2.4</ecNumber>
    </recommendedName>
</protein>
<evidence type="ECO:0000313" key="8">
    <source>
        <dbReference type="Proteomes" id="UP001152795"/>
    </source>
</evidence>
<dbReference type="InterPro" id="IPR027417">
    <property type="entry name" value="P-loop_NTPase"/>
</dbReference>
<evidence type="ECO:0000313" key="7">
    <source>
        <dbReference type="EMBL" id="CAB4035629.1"/>
    </source>
</evidence>
<dbReference type="InterPro" id="IPR011545">
    <property type="entry name" value="DEAD/DEAH_box_helicase_dom"/>
</dbReference>
<dbReference type="PANTHER" id="PTHR13710">
    <property type="entry name" value="DNA HELICASE RECQ FAMILY MEMBER"/>
    <property type="match status" value="1"/>
</dbReference>
<proteinExistence type="inferred from homology"/>
<evidence type="ECO:0000256" key="1">
    <source>
        <dbReference type="ARBA" id="ARBA00005446"/>
    </source>
</evidence>
<feature type="non-terminal residue" evidence="7">
    <location>
        <position position="256"/>
    </location>
</feature>
<dbReference type="SUPFAM" id="SSF52540">
    <property type="entry name" value="P-loop containing nucleoside triphosphate hydrolases"/>
    <property type="match status" value="1"/>
</dbReference>
<gene>
    <name evidence="7" type="ORF">PACLA_8A002573</name>
</gene>
<evidence type="ECO:0000256" key="2">
    <source>
        <dbReference type="ARBA" id="ARBA00023125"/>
    </source>
</evidence>
<dbReference type="GO" id="GO:0043138">
    <property type="term" value="F:3'-5' DNA helicase activity"/>
    <property type="evidence" value="ECO:0007669"/>
    <property type="project" value="UniProtKB-EC"/>
</dbReference>
<comment type="catalytic activity">
    <reaction evidence="4">
        <text>Couples ATP hydrolysis with the unwinding of duplex DNA by translocating in the 3'-5' direction.</text>
        <dbReference type="EC" id="5.6.2.4"/>
    </reaction>
</comment>
<dbReference type="GO" id="GO:0005524">
    <property type="term" value="F:ATP binding"/>
    <property type="evidence" value="ECO:0007669"/>
    <property type="project" value="InterPro"/>
</dbReference>
<name>A0A6S7LNI8_PARCT</name>
<accession>A0A6S7LNI8</accession>
<dbReference type="GO" id="GO:0009378">
    <property type="term" value="F:four-way junction helicase activity"/>
    <property type="evidence" value="ECO:0007669"/>
    <property type="project" value="TreeGrafter"/>
</dbReference>
<dbReference type="Proteomes" id="UP001152795">
    <property type="component" value="Unassembled WGS sequence"/>
</dbReference>
<keyword evidence="2" id="KW-0238">DNA-binding</keyword>
<feature type="domain" description="Helicase ATP-binding" evidence="6">
    <location>
        <begin position="64"/>
        <end position="255"/>
    </location>
</feature>
<organism evidence="7 8">
    <name type="scientific">Paramuricea clavata</name>
    <name type="common">Red gorgonian</name>
    <name type="synonym">Violescent sea-whip</name>
    <dbReference type="NCBI Taxonomy" id="317549"/>
    <lineage>
        <taxon>Eukaryota</taxon>
        <taxon>Metazoa</taxon>
        <taxon>Cnidaria</taxon>
        <taxon>Anthozoa</taxon>
        <taxon>Octocorallia</taxon>
        <taxon>Malacalcyonacea</taxon>
        <taxon>Plexauridae</taxon>
        <taxon>Paramuricea</taxon>
    </lineage>
</organism>
<keyword evidence="7" id="KW-0378">Hydrolase</keyword>
<keyword evidence="8" id="KW-1185">Reference proteome</keyword>
<dbReference type="AlphaFoldDB" id="A0A6S7LNI8"/>
<dbReference type="OrthoDB" id="6149666at2759"/>
<evidence type="ECO:0000256" key="4">
    <source>
        <dbReference type="ARBA" id="ARBA00034617"/>
    </source>
</evidence>
<dbReference type="GO" id="GO:0005694">
    <property type="term" value="C:chromosome"/>
    <property type="evidence" value="ECO:0007669"/>
    <property type="project" value="TreeGrafter"/>
</dbReference>
<keyword evidence="3" id="KW-0413">Isomerase</keyword>
<comment type="similarity">
    <text evidence="1">Belongs to the helicase family. RecQ subfamily.</text>
</comment>
<dbReference type="EMBL" id="CACRXK020021228">
    <property type="protein sequence ID" value="CAB4035629.1"/>
    <property type="molecule type" value="Genomic_DNA"/>
</dbReference>
<dbReference type="GO" id="GO:0000724">
    <property type="term" value="P:double-strand break repair via homologous recombination"/>
    <property type="evidence" value="ECO:0007669"/>
    <property type="project" value="TreeGrafter"/>
</dbReference>
<dbReference type="PANTHER" id="PTHR13710:SF105">
    <property type="entry name" value="ATP-DEPENDENT DNA HELICASE Q1"/>
    <property type="match status" value="1"/>
</dbReference>
<dbReference type="InterPro" id="IPR014001">
    <property type="entry name" value="Helicase_ATP-bd"/>
</dbReference>
<dbReference type="Pfam" id="PF00270">
    <property type="entry name" value="DEAD"/>
    <property type="match status" value="1"/>
</dbReference>
<evidence type="ECO:0000259" key="6">
    <source>
        <dbReference type="PROSITE" id="PS51192"/>
    </source>
</evidence>
<dbReference type="EC" id="5.6.2.4" evidence="5"/>
<keyword evidence="7" id="KW-0547">Nucleotide-binding</keyword>
<evidence type="ECO:0000256" key="5">
    <source>
        <dbReference type="ARBA" id="ARBA00034808"/>
    </source>
</evidence>
<dbReference type="GO" id="GO:0003677">
    <property type="term" value="F:DNA binding"/>
    <property type="evidence" value="ECO:0007669"/>
    <property type="project" value="UniProtKB-KW"/>
</dbReference>
<sequence>MDKGEGLSVDDLIDLEKIILDNNYFEFGEKVYKQKLGTAIGTKFAPAFANNVMAELENKMLAGYHLSPSGHDVIAVLPTGFGKSVLFQLLPDILPTKTTINIVIVLCPLSSIIEDQLHSLKIMSINAGVLPSRYENENCETLFNNEDMGMAADIHLPDDFLNGLTSIVFAHPEDLLSDVGRKLMKSDVYQKNVVACVIDEGHCVEMWGNDFRKDFKGLSCLKAMFPSVPTLLLTATAPPQLILDLKKSLCLSDNCK</sequence>
<dbReference type="GO" id="GO:0005737">
    <property type="term" value="C:cytoplasm"/>
    <property type="evidence" value="ECO:0007669"/>
    <property type="project" value="TreeGrafter"/>
</dbReference>
<dbReference type="PROSITE" id="PS51192">
    <property type="entry name" value="HELICASE_ATP_BIND_1"/>
    <property type="match status" value="1"/>
</dbReference>
<keyword evidence="7" id="KW-0347">Helicase</keyword>